<name>X0SUG6_9ZZZZ</name>
<evidence type="ECO:0000313" key="3">
    <source>
        <dbReference type="EMBL" id="GAF79557.1"/>
    </source>
</evidence>
<proteinExistence type="predicted"/>
<feature type="transmembrane region" description="Helical" evidence="1">
    <location>
        <begin position="7"/>
        <end position="27"/>
    </location>
</feature>
<evidence type="ECO:0000256" key="1">
    <source>
        <dbReference type="SAM" id="Phobius"/>
    </source>
</evidence>
<gene>
    <name evidence="3" type="ORF">S01H1_18317</name>
</gene>
<feature type="non-terminal residue" evidence="3">
    <location>
        <position position="215"/>
    </location>
</feature>
<dbReference type="InterPro" id="IPR000914">
    <property type="entry name" value="SBP_5_dom"/>
</dbReference>
<dbReference type="Pfam" id="PF00496">
    <property type="entry name" value="SBP_bac_5"/>
    <property type="match status" value="1"/>
</dbReference>
<dbReference type="EMBL" id="BARS01009786">
    <property type="protein sequence ID" value="GAF79557.1"/>
    <property type="molecule type" value="Genomic_DNA"/>
</dbReference>
<reference evidence="3" key="1">
    <citation type="journal article" date="2014" name="Front. Microbiol.">
        <title>High frequency of phylogenetically diverse reductive dehalogenase-homologous genes in deep subseafloor sedimentary metagenomes.</title>
        <authorList>
            <person name="Kawai M."/>
            <person name="Futagami T."/>
            <person name="Toyoda A."/>
            <person name="Takaki Y."/>
            <person name="Nishi S."/>
            <person name="Hori S."/>
            <person name="Arai W."/>
            <person name="Tsubouchi T."/>
            <person name="Morono Y."/>
            <person name="Uchiyama I."/>
            <person name="Ito T."/>
            <person name="Fujiyama A."/>
            <person name="Inagaki F."/>
            <person name="Takami H."/>
        </authorList>
    </citation>
    <scope>NUCLEOTIDE SEQUENCE</scope>
    <source>
        <strain evidence="3">Expedition CK06-06</strain>
    </source>
</reference>
<dbReference type="Gene3D" id="3.40.190.10">
    <property type="entry name" value="Periplasmic binding protein-like II"/>
    <property type="match status" value="1"/>
</dbReference>
<evidence type="ECO:0000259" key="2">
    <source>
        <dbReference type="Pfam" id="PF00496"/>
    </source>
</evidence>
<organism evidence="3">
    <name type="scientific">marine sediment metagenome</name>
    <dbReference type="NCBI Taxonomy" id="412755"/>
    <lineage>
        <taxon>unclassified sequences</taxon>
        <taxon>metagenomes</taxon>
        <taxon>ecological metagenomes</taxon>
    </lineage>
</organism>
<dbReference type="AlphaFoldDB" id="X0SUG6"/>
<protein>
    <recommendedName>
        <fullName evidence="2">Solute-binding protein family 5 domain-containing protein</fullName>
    </recommendedName>
</protein>
<sequence>MSTSNKNMMYVGIVIAIVVIAAGYWWMTQSTEPEPDPEPAPEPIFYRSTWAWPTRIDPAVGSDGSSRAAIPNLYNSLVRITPEGVVGPELAESWEVTNGGLTYTFELREGVMAHSGNEITAEDVVFSMDRMLTMGEGLAYLFLPYIDETTAVDTYTVQFDLLKNFGPILTVMPNFFVQDEETVMEHLGEGEYGDLGDYGKEWLMTHDAGSGPYMV</sequence>
<dbReference type="GO" id="GO:0015833">
    <property type="term" value="P:peptide transport"/>
    <property type="evidence" value="ECO:0007669"/>
    <property type="project" value="TreeGrafter"/>
</dbReference>
<keyword evidence="1" id="KW-0472">Membrane</keyword>
<comment type="caution">
    <text evidence="3">The sequence shown here is derived from an EMBL/GenBank/DDBJ whole genome shotgun (WGS) entry which is preliminary data.</text>
</comment>
<dbReference type="InterPro" id="IPR039424">
    <property type="entry name" value="SBP_5"/>
</dbReference>
<keyword evidence="1" id="KW-1133">Transmembrane helix</keyword>
<dbReference type="SUPFAM" id="SSF53850">
    <property type="entry name" value="Periplasmic binding protein-like II"/>
    <property type="match status" value="1"/>
</dbReference>
<dbReference type="PANTHER" id="PTHR30290">
    <property type="entry name" value="PERIPLASMIC BINDING COMPONENT OF ABC TRANSPORTER"/>
    <property type="match status" value="1"/>
</dbReference>
<accession>X0SUG6</accession>
<keyword evidence="1" id="KW-0812">Transmembrane</keyword>
<dbReference type="GO" id="GO:1904680">
    <property type="term" value="F:peptide transmembrane transporter activity"/>
    <property type="evidence" value="ECO:0007669"/>
    <property type="project" value="TreeGrafter"/>
</dbReference>
<feature type="domain" description="Solute-binding protein family 5" evidence="2">
    <location>
        <begin position="86"/>
        <end position="215"/>
    </location>
</feature>
<dbReference type="PANTHER" id="PTHR30290:SF34">
    <property type="entry name" value="ABC TRANSPORTER, PERIPLASMIC OLIGO-PEPTIDE BINDING PROTEIN, PUTATIVE-RELATED"/>
    <property type="match status" value="1"/>
</dbReference>